<evidence type="ECO:0000313" key="2">
    <source>
        <dbReference type="Proteomes" id="UP001162501"/>
    </source>
</evidence>
<reference evidence="1" key="1">
    <citation type="submission" date="2023-05" db="EMBL/GenBank/DDBJ databases">
        <authorList>
            <consortium name="ELIXIR-Norway"/>
        </authorList>
    </citation>
    <scope>NUCLEOTIDE SEQUENCE</scope>
</reference>
<name>A0AC59Z1Y0_RANTA</name>
<protein>
    <submittedName>
        <fullName evidence="1">Uncharacterized protein</fullName>
    </submittedName>
</protein>
<sequence>EFGGPHSHFLEWLWRCRLERQTALGELGAAKREERASSGQAKALRTCGSGEGEGAPSPCGGLYLKVPAH</sequence>
<dbReference type="EMBL" id="OX596106">
    <property type="protein sequence ID" value="CAN0166074.1"/>
    <property type="molecule type" value="Genomic_DNA"/>
</dbReference>
<accession>A0AC59Z1Y0</accession>
<evidence type="ECO:0000313" key="1">
    <source>
        <dbReference type="EMBL" id="CAN0166074.1"/>
    </source>
</evidence>
<organism evidence="1 2">
    <name type="scientific">Rangifer tarandus platyrhynchus</name>
    <name type="common">Svalbard reindeer</name>
    <dbReference type="NCBI Taxonomy" id="3082113"/>
    <lineage>
        <taxon>Eukaryota</taxon>
        <taxon>Metazoa</taxon>
        <taxon>Chordata</taxon>
        <taxon>Craniata</taxon>
        <taxon>Vertebrata</taxon>
        <taxon>Euteleostomi</taxon>
        <taxon>Mammalia</taxon>
        <taxon>Eutheria</taxon>
        <taxon>Laurasiatheria</taxon>
        <taxon>Artiodactyla</taxon>
        <taxon>Ruminantia</taxon>
        <taxon>Pecora</taxon>
        <taxon>Cervidae</taxon>
        <taxon>Odocoileinae</taxon>
        <taxon>Rangifer</taxon>
    </lineage>
</organism>
<feature type="non-terminal residue" evidence="1">
    <location>
        <position position="1"/>
    </location>
</feature>
<gene>
    <name evidence="1" type="ORF">MRATA1EN22A_LOCUS13035</name>
</gene>
<reference evidence="1" key="2">
    <citation type="submission" date="2025-03" db="EMBL/GenBank/DDBJ databases">
        <authorList>
            <consortium name="ELIXIR-Norway"/>
            <consortium name="Elixir Norway"/>
        </authorList>
    </citation>
    <scope>NUCLEOTIDE SEQUENCE</scope>
</reference>
<dbReference type="Proteomes" id="UP001162501">
    <property type="component" value="Chromosome 22"/>
</dbReference>
<proteinExistence type="predicted"/>